<feature type="region of interest" description="Disordered" evidence="1">
    <location>
        <begin position="109"/>
        <end position="179"/>
    </location>
</feature>
<reference evidence="2" key="1">
    <citation type="submission" date="2020-11" db="EMBL/GenBank/DDBJ databases">
        <authorList>
            <consortium name="DOE Joint Genome Institute"/>
            <person name="Ahrendt S."/>
            <person name="Riley R."/>
            <person name="Andreopoulos W."/>
            <person name="Labutti K."/>
            <person name="Pangilinan J."/>
            <person name="Ruiz-Duenas F.J."/>
            <person name="Barrasa J.M."/>
            <person name="Sanchez-Garcia M."/>
            <person name="Camarero S."/>
            <person name="Miyauchi S."/>
            <person name="Serrano A."/>
            <person name="Linde D."/>
            <person name="Babiker R."/>
            <person name="Drula E."/>
            <person name="Ayuso-Fernandez I."/>
            <person name="Pacheco R."/>
            <person name="Padilla G."/>
            <person name="Ferreira P."/>
            <person name="Barriuso J."/>
            <person name="Kellner H."/>
            <person name="Castanera R."/>
            <person name="Alfaro M."/>
            <person name="Ramirez L."/>
            <person name="Pisabarro A.G."/>
            <person name="Kuo A."/>
            <person name="Tritt A."/>
            <person name="Lipzen A."/>
            <person name="He G."/>
            <person name="Yan M."/>
            <person name="Ng V."/>
            <person name="Cullen D."/>
            <person name="Martin F."/>
            <person name="Rosso M.-N."/>
            <person name="Henrissat B."/>
            <person name="Hibbett D."/>
            <person name="Martinez A.T."/>
            <person name="Grigoriev I.V."/>
        </authorList>
    </citation>
    <scope>NUCLEOTIDE SEQUENCE</scope>
    <source>
        <strain evidence="2">AH 40177</strain>
    </source>
</reference>
<dbReference type="EMBL" id="JADNRY010000092">
    <property type="protein sequence ID" value="KAF9066125.1"/>
    <property type="molecule type" value="Genomic_DNA"/>
</dbReference>
<organism evidence="2 3">
    <name type="scientific">Rhodocollybia butyracea</name>
    <dbReference type="NCBI Taxonomy" id="206335"/>
    <lineage>
        <taxon>Eukaryota</taxon>
        <taxon>Fungi</taxon>
        <taxon>Dikarya</taxon>
        <taxon>Basidiomycota</taxon>
        <taxon>Agaricomycotina</taxon>
        <taxon>Agaricomycetes</taxon>
        <taxon>Agaricomycetidae</taxon>
        <taxon>Agaricales</taxon>
        <taxon>Marasmiineae</taxon>
        <taxon>Omphalotaceae</taxon>
        <taxon>Rhodocollybia</taxon>
    </lineage>
</organism>
<gene>
    <name evidence="2" type="ORF">BDP27DRAFT_1049616</name>
</gene>
<name>A0A9P5PQI2_9AGAR</name>
<dbReference type="AlphaFoldDB" id="A0A9P5PQI2"/>
<keyword evidence="3" id="KW-1185">Reference proteome</keyword>
<protein>
    <submittedName>
        <fullName evidence="2">Uncharacterized protein</fullName>
    </submittedName>
</protein>
<dbReference type="OrthoDB" id="3007083at2759"/>
<dbReference type="Proteomes" id="UP000772434">
    <property type="component" value="Unassembled WGS sequence"/>
</dbReference>
<evidence type="ECO:0000313" key="2">
    <source>
        <dbReference type="EMBL" id="KAF9066125.1"/>
    </source>
</evidence>
<accession>A0A9P5PQI2</accession>
<evidence type="ECO:0000256" key="1">
    <source>
        <dbReference type="SAM" id="MobiDB-lite"/>
    </source>
</evidence>
<comment type="caution">
    <text evidence="2">The sequence shown here is derived from an EMBL/GenBank/DDBJ whole genome shotgun (WGS) entry which is preliminary data.</text>
</comment>
<proteinExistence type="predicted"/>
<feature type="compositionally biased region" description="Pro residues" evidence="1">
    <location>
        <begin position="153"/>
        <end position="163"/>
    </location>
</feature>
<evidence type="ECO:0000313" key="3">
    <source>
        <dbReference type="Proteomes" id="UP000772434"/>
    </source>
</evidence>
<sequence>MSLPHQPVDVDFVANLVRRQGEELLRVRKELEESQRVHVLSFKALRSTEKQFDDLHMNSMHWHLQLGSMAEELAALKTENEAFLVQVEVARMNLLDDLRLVSGTLAFDSEPNADGHTTAPYTSDAMSRGSEFSARSISTASVEGEDYETAVVPPSPALNPPESSPANVAFPAAESQAERETIAAADTVEPSERPQSLPENVAVQEVEGQPEGQREGVIAAMDTVDPLRLPESWPVVGVIETTGVISASEGHTTPIIEAPPTPNDVATPLEISLQPPESSPERIIATTGAISASKGHTLPLIEALSPSDGIATPLGNDASSSAETNVSPVCRISLSKVFMITFCPYSPPRVHVWDPSLLLQSLPQWEMPYRLFKPLHLRIESLLTEILFIIRQGAGRRTQIPPIFLILLFKLQAPRER</sequence>